<dbReference type="Proteomes" id="UP000274131">
    <property type="component" value="Unassembled WGS sequence"/>
</dbReference>
<evidence type="ECO:0000313" key="2">
    <source>
        <dbReference type="Proteomes" id="UP000274131"/>
    </source>
</evidence>
<evidence type="ECO:0000313" key="3">
    <source>
        <dbReference type="WBParaSite" id="EVEC_0000552101-mRNA-1"/>
    </source>
</evidence>
<keyword evidence="2" id="KW-1185">Reference proteome</keyword>
<accession>A0A0N4V5K8</accession>
<evidence type="ECO:0000313" key="1">
    <source>
        <dbReference type="EMBL" id="VDD90381.1"/>
    </source>
</evidence>
<organism evidence="3">
    <name type="scientific">Enterobius vermicularis</name>
    <name type="common">Human pinworm</name>
    <dbReference type="NCBI Taxonomy" id="51028"/>
    <lineage>
        <taxon>Eukaryota</taxon>
        <taxon>Metazoa</taxon>
        <taxon>Ecdysozoa</taxon>
        <taxon>Nematoda</taxon>
        <taxon>Chromadorea</taxon>
        <taxon>Rhabditida</taxon>
        <taxon>Spirurina</taxon>
        <taxon>Oxyuridomorpha</taxon>
        <taxon>Oxyuroidea</taxon>
        <taxon>Oxyuridae</taxon>
        <taxon>Enterobius</taxon>
    </lineage>
</organism>
<reference evidence="3" key="1">
    <citation type="submission" date="2017-02" db="UniProtKB">
        <authorList>
            <consortium name="WormBaseParasite"/>
        </authorList>
    </citation>
    <scope>IDENTIFICATION</scope>
</reference>
<dbReference type="WBParaSite" id="EVEC_0000552101-mRNA-1">
    <property type="protein sequence ID" value="EVEC_0000552101-mRNA-1"/>
    <property type="gene ID" value="EVEC_0000552101"/>
</dbReference>
<proteinExistence type="predicted"/>
<reference evidence="1 2" key="2">
    <citation type="submission" date="2018-10" db="EMBL/GenBank/DDBJ databases">
        <authorList>
            <consortium name="Pathogen Informatics"/>
        </authorList>
    </citation>
    <scope>NUCLEOTIDE SEQUENCE [LARGE SCALE GENOMIC DNA]</scope>
</reference>
<protein>
    <submittedName>
        <fullName evidence="3">ABC transmembrane type-1 domain-containing protein</fullName>
    </submittedName>
</protein>
<name>A0A0N4V5K8_ENTVE</name>
<dbReference type="AlphaFoldDB" id="A0A0N4V5K8"/>
<sequence length="130" mass="15049">MTRFLWIKNKQGGVSPKNLLSIGVQSRTDSIQRTIYHFYVDNLISAAETSNELSTKHQLIRDPEHQMLQYSMKLFQKIWIVLGTVWRLGIGTLKLSFYEDIKVNKWATKQSILSRLAQNYETSGFLVLAN</sequence>
<gene>
    <name evidence="1" type="ORF">EVEC_LOCUS5132</name>
</gene>
<dbReference type="EMBL" id="UXUI01008064">
    <property type="protein sequence ID" value="VDD90381.1"/>
    <property type="molecule type" value="Genomic_DNA"/>
</dbReference>